<evidence type="ECO:0000256" key="3">
    <source>
        <dbReference type="ARBA" id="ARBA00023163"/>
    </source>
</evidence>
<evidence type="ECO:0000256" key="2">
    <source>
        <dbReference type="ARBA" id="ARBA00023125"/>
    </source>
</evidence>
<accession>A0ABQ2UUN1</accession>
<proteinExistence type="predicted"/>
<evidence type="ECO:0000313" key="6">
    <source>
        <dbReference type="EMBL" id="GGU52558.1"/>
    </source>
</evidence>
<dbReference type="RefSeq" id="WP_189256288.1">
    <property type="nucleotide sequence ID" value="NZ_BMRE01000024.1"/>
</dbReference>
<dbReference type="Gene3D" id="1.10.357.10">
    <property type="entry name" value="Tetracycline Repressor, domain 2"/>
    <property type="match status" value="1"/>
</dbReference>
<dbReference type="Proteomes" id="UP000649573">
    <property type="component" value="Unassembled WGS sequence"/>
</dbReference>
<dbReference type="PANTHER" id="PTHR30055">
    <property type="entry name" value="HTH-TYPE TRANSCRIPTIONAL REGULATOR RUTR"/>
    <property type="match status" value="1"/>
</dbReference>
<keyword evidence="2 4" id="KW-0238">DNA-binding</keyword>
<evidence type="ECO:0000313" key="7">
    <source>
        <dbReference type="Proteomes" id="UP000649573"/>
    </source>
</evidence>
<dbReference type="InterPro" id="IPR009057">
    <property type="entry name" value="Homeodomain-like_sf"/>
</dbReference>
<dbReference type="Pfam" id="PF00440">
    <property type="entry name" value="TetR_N"/>
    <property type="match status" value="1"/>
</dbReference>
<dbReference type="PROSITE" id="PS50977">
    <property type="entry name" value="HTH_TETR_2"/>
    <property type="match status" value="1"/>
</dbReference>
<evidence type="ECO:0000259" key="5">
    <source>
        <dbReference type="PROSITE" id="PS50977"/>
    </source>
</evidence>
<reference evidence="7" key="1">
    <citation type="journal article" date="2019" name="Int. J. Syst. Evol. Microbiol.">
        <title>The Global Catalogue of Microorganisms (GCM) 10K type strain sequencing project: providing services to taxonomists for standard genome sequencing and annotation.</title>
        <authorList>
            <consortium name="The Broad Institute Genomics Platform"/>
            <consortium name="The Broad Institute Genome Sequencing Center for Infectious Disease"/>
            <person name="Wu L."/>
            <person name="Ma J."/>
        </authorList>
    </citation>
    <scope>NUCLEOTIDE SEQUENCE [LARGE SCALE GENOMIC DNA]</scope>
    <source>
        <strain evidence="7">JCM 3296</strain>
    </source>
</reference>
<evidence type="ECO:0000256" key="1">
    <source>
        <dbReference type="ARBA" id="ARBA00023015"/>
    </source>
</evidence>
<dbReference type="InterPro" id="IPR001647">
    <property type="entry name" value="HTH_TetR"/>
</dbReference>
<dbReference type="PANTHER" id="PTHR30055:SF238">
    <property type="entry name" value="MYCOFACTOCIN BIOSYNTHESIS TRANSCRIPTIONAL REGULATOR MFTR-RELATED"/>
    <property type="match status" value="1"/>
</dbReference>
<feature type="DNA-binding region" description="H-T-H motif" evidence="4">
    <location>
        <begin position="31"/>
        <end position="50"/>
    </location>
</feature>
<keyword evidence="1" id="KW-0805">Transcription regulation</keyword>
<feature type="domain" description="HTH tetR-type" evidence="5">
    <location>
        <begin position="8"/>
        <end position="68"/>
    </location>
</feature>
<keyword evidence="3" id="KW-0804">Transcription</keyword>
<dbReference type="EMBL" id="BMRE01000024">
    <property type="protein sequence ID" value="GGU52558.1"/>
    <property type="molecule type" value="Genomic_DNA"/>
</dbReference>
<dbReference type="SUPFAM" id="SSF46689">
    <property type="entry name" value="Homeodomain-like"/>
    <property type="match status" value="1"/>
</dbReference>
<comment type="caution">
    <text evidence="6">The sequence shown here is derived from an EMBL/GenBank/DDBJ whole genome shotgun (WGS) entry which is preliminary data.</text>
</comment>
<dbReference type="InterPro" id="IPR050109">
    <property type="entry name" value="HTH-type_TetR-like_transc_reg"/>
</dbReference>
<sequence length="198" mass="21587">MPTGVHLRDVREQLFNAAERLLVEGGPSALTSRAVTTEAGVAKGVLHRHFDDFDAFLAEFVLDRVDKMDERAKALLRAAGTGSVVDNLAEAIAAVFGSVAVAMVALVTCRDDLRRRLREVWPAGVPVLTEAAIMFKDYLERERELGRVGDLDADGVAPMLIGTGHLLFADRESPPEMEAVRRMVAGVVAPWLRSHNSE</sequence>
<gene>
    <name evidence="6" type="ORF">GCM10010178_51650</name>
</gene>
<name>A0ABQ2UUN1_9PSEU</name>
<keyword evidence="7" id="KW-1185">Reference proteome</keyword>
<organism evidence="6 7">
    <name type="scientific">Lentzea flava</name>
    <dbReference type="NCBI Taxonomy" id="103732"/>
    <lineage>
        <taxon>Bacteria</taxon>
        <taxon>Bacillati</taxon>
        <taxon>Actinomycetota</taxon>
        <taxon>Actinomycetes</taxon>
        <taxon>Pseudonocardiales</taxon>
        <taxon>Pseudonocardiaceae</taxon>
        <taxon>Lentzea</taxon>
    </lineage>
</organism>
<evidence type="ECO:0000256" key="4">
    <source>
        <dbReference type="PROSITE-ProRule" id="PRU00335"/>
    </source>
</evidence>
<protein>
    <submittedName>
        <fullName evidence="6">TetR family transcriptional regulator</fullName>
    </submittedName>
</protein>